<protein>
    <recommendedName>
        <fullName evidence="3">F-box domain-containing protein</fullName>
    </recommendedName>
</protein>
<evidence type="ECO:0008006" key="3">
    <source>
        <dbReference type="Google" id="ProtNLM"/>
    </source>
</evidence>
<dbReference type="OMA" id="CKRASHK"/>
<accession>A0A2V5HK26</accession>
<reference evidence="1 2" key="1">
    <citation type="submission" date="2018-02" db="EMBL/GenBank/DDBJ databases">
        <title>The genomes of Aspergillus section Nigri reveals drivers in fungal speciation.</title>
        <authorList>
            <consortium name="DOE Joint Genome Institute"/>
            <person name="Vesth T.C."/>
            <person name="Nybo J."/>
            <person name="Theobald S."/>
            <person name="Brandl J."/>
            <person name="Frisvad J.C."/>
            <person name="Nielsen K.F."/>
            <person name="Lyhne E.K."/>
            <person name="Kogle M.E."/>
            <person name="Kuo A."/>
            <person name="Riley R."/>
            <person name="Clum A."/>
            <person name="Nolan M."/>
            <person name="Lipzen A."/>
            <person name="Salamov A."/>
            <person name="Henrissat B."/>
            <person name="Wiebenga A."/>
            <person name="De vries R.P."/>
            <person name="Grigoriev I.V."/>
            <person name="Mortensen U.H."/>
            <person name="Andersen M.R."/>
            <person name="Baker S.E."/>
        </authorList>
    </citation>
    <scope>NUCLEOTIDE SEQUENCE [LARGE SCALE GENOMIC DNA]</scope>
    <source>
        <strain evidence="1 2">CBS 115571</strain>
    </source>
</reference>
<dbReference type="Gene3D" id="1.25.40.20">
    <property type="entry name" value="Ankyrin repeat-containing domain"/>
    <property type="match status" value="1"/>
</dbReference>
<gene>
    <name evidence="1" type="ORF">BO99DRAFT_440285</name>
</gene>
<dbReference type="InterPro" id="IPR036770">
    <property type="entry name" value="Ankyrin_rpt-contain_sf"/>
</dbReference>
<dbReference type="Proteomes" id="UP000249829">
    <property type="component" value="Unassembled WGS sequence"/>
</dbReference>
<name>A0A2V5HK26_ASPV1</name>
<dbReference type="SUPFAM" id="SSF48403">
    <property type="entry name" value="Ankyrin repeat"/>
    <property type="match status" value="1"/>
</dbReference>
<sequence length="424" mass="48978">MSSNDGNTFGDAPERARVSNLEDLPMDILYVIIEQLNFWELMNLRSSVPALSDTLRNPLRKQCLKWALPSKKHYERFIWVDKRGLPHKSFWNWSIDYRPENIPQPFAQAIIRGHYRVVQNVLDAGVHPHRNYDLFGNSFWHIAVRTRNLQMIQIFLSHPEIDVNQEMWTGDRALDMLSPEQRRYLSDDYPALRGIIHSRVTDTDNPWPAIVGGNQRIIELLLEKGAVFSSAECFIYLVRRPGGPDLLRLAIRNGLYKSGSTTNWYGLCKHILHCIQKLSVNILDVIVQEIPEVLSMPGLGLILDALGQNVYCKRASHKFAAYMIRKGFRLKLSYYLDRKYPELAFVLGKLEPNPRFYGSEVLPRNVWRKWASLAELLLERRELQQDGFEAWRDPDLILRSPLREALVANNWVAARALLKAGPGP</sequence>
<proteinExistence type="predicted"/>
<dbReference type="EMBL" id="KZ825108">
    <property type="protein sequence ID" value="PYI22852.1"/>
    <property type="molecule type" value="Genomic_DNA"/>
</dbReference>
<organism evidence="1 2">
    <name type="scientific">Aspergillus violaceofuscus (strain CBS 115571)</name>
    <dbReference type="NCBI Taxonomy" id="1450538"/>
    <lineage>
        <taxon>Eukaryota</taxon>
        <taxon>Fungi</taxon>
        <taxon>Dikarya</taxon>
        <taxon>Ascomycota</taxon>
        <taxon>Pezizomycotina</taxon>
        <taxon>Eurotiomycetes</taxon>
        <taxon>Eurotiomycetidae</taxon>
        <taxon>Eurotiales</taxon>
        <taxon>Aspergillaceae</taxon>
        <taxon>Aspergillus</taxon>
    </lineage>
</organism>
<dbReference type="AlphaFoldDB" id="A0A2V5HK26"/>
<keyword evidence="2" id="KW-1185">Reference proteome</keyword>
<evidence type="ECO:0000313" key="1">
    <source>
        <dbReference type="EMBL" id="PYI22852.1"/>
    </source>
</evidence>
<evidence type="ECO:0000313" key="2">
    <source>
        <dbReference type="Proteomes" id="UP000249829"/>
    </source>
</evidence>